<evidence type="ECO:0000313" key="2">
    <source>
        <dbReference type="Proteomes" id="UP000194008"/>
    </source>
</evidence>
<proteinExistence type="predicted"/>
<comment type="caution">
    <text evidence="1">The sequence shown here is derived from an EMBL/GenBank/DDBJ whole genome shotgun (WGS) entry which is preliminary data.</text>
</comment>
<dbReference type="AlphaFoldDB" id="A0A1X1J110"/>
<evidence type="ECO:0008006" key="3">
    <source>
        <dbReference type="Google" id="ProtNLM"/>
    </source>
</evidence>
<accession>A0A1X1J110</accession>
<dbReference type="RefSeq" id="WP_084971594.1">
    <property type="nucleotide sequence ID" value="NZ_NCUW01000027.1"/>
</dbReference>
<protein>
    <recommendedName>
        <fullName evidence="3">DUF4145 domain-containing protein</fullName>
    </recommendedName>
</protein>
<evidence type="ECO:0000313" key="1">
    <source>
        <dbReference type="EMBL" id="ORO79077.1"/>
    </source>
</evidence>
<dbReference type="EMBL" id="NCUW01000027">
    <property type="protein sequence ID" value="ORO79077.1"/>
    <property type="molecule type" value="Genomic_DNA"/>
</dbReference>
<organism evidence="1 2">
    <name type="scientific">Streptococcus oralis subsp. dentisani</name>
    <dbReference type="NCBI Taxonomy" id="1458253"/>
    <lineage>
        <taxon>Bacteria</taxon>
        <taxon>Bacillati</taxon>
        <taxon>Bacillota</taxon>
        <taxon>Bacilli</taxon>
        <taxon>Lactobacillales</taxon>
        <taxon>Streptococcaceae</taxon>
        <taxon>Streptococcus</taxon>
    </lineage>
</organism>
<name>A0A1X1J110_STROR</name>
<sequence>MAIAPFKNYDYELVLSDLIADIYYSTISMGSRIILLRKLTELLARKFLDLGAGEPMNLGDITTHEKNEKFKVTERYKKVDKRLVKDFEKTIDRLRKLGNKYTHTANISDANVDELSIAEDSIWDLFSYLFVQYFLKYGLNLKTDKNILTLFSVLPPEIRYRTLKKIIDIIGYDNIQLLDKFLLSIVKARGIDEARFWLYNNSKFLQNVIYPSESEIIEYEENFSQNVLPLKLRNHSNCYSLLVSVLNNTDVQLSSHGFYRDFEEAVVEYRKHDLDLYLSSTEEQKVFKDLIKFCFIGRVPVC</sequence>
<reference evidence="1 2" key="1">
    <citation type="journal article" date="2016" name="Eur. J. Clin. Microbiol. Infect. Dis.">
        <title>Whole genome sequencing as a tool for phylogenetic analysis of clinical strains of Mitis group streptococci.</title>
        <authorList>
            <person name="Rasmussen L.H."/>
            <person name="Dargis R."/>
            <person name="Hojholt K."/>
            <person name="Christensen J.J."/>
            <person name="Skovgaard O."/>
            <person name="Justesen U.S."/>
            <person name="Rosenvinge F.S."/>
            <person name="Moser C."/>
            <person name="Lukjancenko O."/>
            <person name="Rasmussen S."/>
            <person name="Nielsen X.C."/>
        </authorList>
    </citation>
    <scope>NUCLEOTIDE SEQUENCE [LARGE SCALE GENOMIC DNA]</scope>
    <source>
        <strain evidence="1 2">Y_5914_11</strain>
    </source>
</reference>
<dbReference type="Proteomes" id="UP000194008">
    <property type="component" value="Unassembled WGS sequence"/>
</dbReference>
<gene>
    <name evidence="1" type="ORF">B7709_03160</name>
</gene>